<dbReference type="SUPFAM" id="SSF81606">
    <property type="entry name" value="PP2C-like"/>
    <property type="match status" value="1"/>
</dbReference>
<dbReference type="SMART" id="SM00331">
    <property type="entry name" value="PP2C_SIG"/>
    <property type="match status" value="1"/>
</dbReference>
<dbReference type="AlphaFoldDB" id="A0A6I6J675"/>
<gene>
    <name evidence="2" type="ORF">EI983_02600</name>
</gene>
<dbReference type="Pfam" id="PF13672">
    <property type="entry name" value="PP2C_2"/>
    <property type="match status" value="1"/>
</dbReference>
<evidence type="ECO:0000313" key="3">
    <source>
        <dbReference type="Proteomes" id="UP000428330"/>
    </source>
</evidence>
<feature type="domain" description="PPM-type phosphatase" evidence="1">
    <location>
        <begin position="7"/>
        <end position="257"/>
    </location>
</feature>
<dbReference type="PROSITE" id="PS51746">
    <property type="entry name" value="PPM_2"/>
    <property type="match status" value="1"/>
</dbReference>
<accession>A0A6I6J675</accession>
<dbReference type="Gene3D" id="3.60.40.10">
    <property type="entry name" value="PPM-type phosphatase domain"/>
    <property type="match status" value="1"/>
</dbReference>
<dbReference type="Proteomes" id="UP000428330">
    <property type="component" value="Chromosome"/>
</dbReference>
<protein>
    <submittedName>
        <fullName evidence="2">Serine/threonine-protein phosphatase</fullName>
    </submittedName>
</protein>
<name>A0A6I6J675_9RHOB</name>
<dbReference type="InterPro" id="IPR036457">
    <property type="entry name" value="PPM-type-like_dom_sf"/>
</dbReference>
<evidence type="ECO:0000313" key="2">
    <source>
        <dbReference type="EMBL" id="QGY00279.1"/>
    </source>
</evidence>
<dbReference type="RefSeq" id="WP_157708960.1">
    <property type="nucleotide sequence ID" value="NZ_CP034348.1"/>
</dbReference>
<reference evidence="3" key="1">
    <citation type="submission" date="2018-12" db="EMBL/GenBank/DDBJ databases">
        <title>Complete genome sequence of Roseovarius sp. MME-070.</title>
        <authorList>
            <person name="Nam Y.-D."/>
            <person name="Kang J."/>
            <person name="Chung W.-H."/>
            <person name="Park Y.S."/>
        </authorList>
    </citation>
    <scope>NUCLEOTIDE SEQUENCE [LARGE SCALE GENOMIC DNA]</scope>
    <source>
        <strain evidence="3">MME-070</strain>
    </source>
</reference>
<dbReference type="CDD" id="cd00143">
    <property type="entry name" value="PP2Cc"/>
    <property type="match status" value="1"/>
</dbReference>
<keyword evidence="3" id="KW-1185">Reference proteome</keyword>
<sequence length="299" mass="32361">MANLSYDTAMSIDIGRRERQEDALASDFPSGQAFGFVVLADGMGGHAAGDMASKIVVTEVFSELKLKSSDPEQLEHSIGDVLKGAAAHANQCVGHYAHEHAQSHGMGSTLLAPVLIEDRLYWVSVGDSPLYLFRDGRLTRLNENHALCSQIEYLVASGIMDREEAQNYPDQSCLTSVLIGGEIAQVDCPSSPMQLKEGDILIAASDGIQFISEAQIEGVLRFQQKSTAEQISAALTKEIQKLDDPDQDNLSICVIKLLPEGGVITPPSETHTLNRIGDGKTETITILARVTRRKKTAVQ</sequence>
<dbReference type="InterPro" id="IPR001932">
    <property type="entry name" value="PPM-type_phosphatase-like_dom"/>
</dbReference>
<proteinExistence type="predicted"/>
<dbReference type="OrthoDB" id="9801841at2"/>
<organism evidence="2 3">
    <name type="scientific">Roseovarius faecimaris</name>
    <dbReference type="NCBI Taxonomy" id="2494550"/>
    <lineage>
        <taxon>Bacteria</taxon>
        <taxon>Pseudomonadati</taxon>
        <taxon>Pseudomonadota</taxon>
        <taxon>Alphaproteobacteria</taxon>
        <taxon>Rhodobacterales</taxon>
        <taxon>Roseobacteraceae</taxon>
        <taxon>Roseovarius</taxon>
    </lineage>
</organism>
<dbReference type="KEGG" id="rom:EI983_02600"/>
<dbReference type="EMBL" id="CP034348">
    <property type="protein sequence ID" value="QGY00279.1"/>
    <property type="molecule type" value="Genomic_DNA"/>
</dbReference>
<evidence type="ECO:0000259" key="1">
    <source>
        <dbReference type="PROSITE" id="PS51746"/>
    </source>
</evidence>
<dbReference type="SMART" id="SM00332">
    <property type="entry name" value="PP2Cc"/>
    <property type="match status" value="1"/>
</dbReference>